<evidence type="ECO:0000256" key="2">
    <source>
        <dbReference type="PROSITE-ProRule" id="PRU00169"/>
    </source>
</evidence>
<proteinExistence type="predicted"/>
<dbReference type="RefSeq" id="WP_262309855.1">
    <property type="nucleotide sequence ID" value="NZ_CP106679.1"/>
</dbReference>
<evidence type="ECO:0000313" key="5">
    <source>
        <dbReference type="Proteomes" id="UP001065174"/>
    </source>
</evidence>
<feature type="domain" description="Response regulatory" evidence="3">
    <location>
        <begin position="13"/>
        <end position="130"/>
    </location>
</feature>
<sequence length="139" mass="15712">MYLLKNRPTKKKSVLLVDDNKIMCRLTTKILEQNFTVHSFHSAIDAINWLSEGKNIPNVIVSDIAMSDMSGLEFGQFLKLNGLYEHIPLVYMSGIPEHEVTNYPVSVNYSAYAQKPFCPDGLVRMLEDVTNLTTTETQA</sequence>
<dbReference type="InterPro" id="IPR011006">
    <property type="entry name" value="CheY-like_superfamily"/>
</dbReference>
<evidence type="ECO:0000256" key="1">
    <source>
        <dbReference type="ARBA" id="ARBA00022553"/>
    </source>
</evidence>
<feature type="modified residue" description="4-aspartylphosphate" evidence="2">
    <location>
        <position position="63"/>
    </location>
</feature>
<evidence type="ECO:0000313" key="4">
    <source>
        <dbReference type="EMBL" id="UXP32420.1"/>
    </source>
</evidence>
<dbReference type="SMART" id="SM00448">
    <property type="entry name" value="REC"/>
    <property type="match status" value="1"/>
</dbReference>
<protein>
    <submittedName>
        <fullName evidence="4">Response regulator</fullName>
    </submittedName>
</protein>
<gene>
    <name evidence="4" type="ORF">N6H18_00325</name>
</gene>
<dbReference type="PROSITE" id="PS50110">
    <property type="entry name" value="RESPONSE_REGULATORY"/>
    <property type="match status" value="1"/>
</dbReference>
<name>A0ABY6CPI4_9BACT</name>
<dbReference type="InterPro" id="IPR001789">
    <property type="entry name" value="Sig_transdc_resp-reg_receiver"/>
</dbReference>
<accession>A0ABY6CPI4</accession>
<dbReference type="SUPFAM" id="SSF52172">
    <property type="entry name" value="CheY-like"/>
    <property type="match status" value="1"/>
</dbReference>
<dbReference type="CDD" id="cd00156">
    <property type="entry name" value="REC"/>
    <property type="match status" value="1"/>
</dbReference>
<reference evidence="4" key="1">
    <citation type="submission" date="2022-09" db="EMBL/GenBank/DDBJ databases">
        <title>Comparative genomics and taxonomic characterization of three novel marine species of genus Reichenbachiella exhibiting antioxidant and polysaccharide degradation activities.</title>
        <authorList>
            <person name="Muhammad N."/>
            <person name="Lee Y.-J."/>
            <person name="Ko J."/>
            <person name="Kim S.-G."/>
        </authorList>
    </citation>
    <scope>NUCLEOTIDE SEQUENCE</scope>
    <source>
        <strain evidence="4">BKB1-1</strain>
    </source>
</reference>
<dbReference type="Pfam" id="PF00072">
    <property type="entry name" value="Response_reg"/>
    <property type="match status" value="1"/>
</dbReference>
<dbReference type="EMBL" id="CP106679">
    <property type="protein sequence ID" value="UXP32420.1"/>
    <property type="molecule type" value="Genomic_DNA"/>
</dbReference>
<dbReference type="PANTHER" id="PTHR44591">
    <property type="entry name" value="STRESS RESPONSE REGULATOR PROTEIN 1"/>
    <property type="match status" value="1"/>
</dbReference>
<keyword evidence="5" id="KW-1185">Reference proteome</keyword>
<evidence type="ECO:0000259" key="3">
    <source>
        <dbReference type="PROSITE" id="PS50110"/>
    </source>
</evidence>
<dbReference type="Gene3D" id="3.40.50.2300">
    <property type="match status" value="1"/>
</dbReference>
<dbReference type="PANTHER" id="PTHR44591:SF3">
    <property type="entry name" value="RESPONSE REGULATORY DOMAIN-CONTAINING PROTEIN"/>
    <property type="match status" value="1"/>
</dbReference>
<dbReference type="Proteomes" id="UP001065174">
    <property type="component" value="Chromosome"/>
</dbReference>
<organism evidence="4 5">
    <name type="scientific">Reichenbachiella agarivorans</name>
    <dbReference type="NCBI Taxonomy" id="2979464"/>
    <lineage>
        <taxon>Bacteria</taxon>
        <taxon>Pseudomonadati</taxon>
        <taxon>Bacteroidota</taxon>
        <taxon>Cytophagia</taxon>
        <taxon>Cytophagales</taxon>
        <taxon>Reichenbachiellaceae</taxon>
        <taxon>Reichenbachiella</taxon>
    </lineage>
</organism>
<keyword evidence="1 2" id="KW-0597">Phosphoprotein</keyword>
<dbReference type="InterPro" id="IPR050595">
    <property type="entry name" value="Bact_response_regulator"/>
</dbReference>